<proteinExistence type="inferred from homology"/>
<feature type="chain" id="PRO_5001964589" description="Aminopeptidase N" evidence="13">
    <location>
        <begin position="20"/>
        <end position="512"/>
    </location>
</feature>
<dbReference type="GO" id="GO:0006508">
    <property type="term" value="P:proteolysis"/>
    <property type="evidence" value="ECO:0007669"/>
    <property type="project" value="UniProtKB-KW"/>
</dbReference>
<keyword evidence="6" id="KW-0645">Protease</keyword>
<evidence type="ECO:0000256" key="8">
    <source>
        <dbReference type="ARBA" id="ARBA00022801"/>
    </source>
</evidence>
<dbReference type="GO" id="GO:0008270">
    <property type="term" value="F:zinc ion binding"/>
    <property type="evidence" value="ECO:0007669"/>
    <property type="project" value="InterPro"/>
</dbReference>
<dbReference type="Proteomes" id="UP000030013">
    <property type="component" value="Unassembled WGS sequence"/>
</dbReference>
<dbReference type="eggNOG" id="COG0308">
    <property type="taxonomic scope" value="Bacteria"/>
</dbReference>
<dbReference type="InterPro" id="IPR045357">
    <property type="entry name" value="Aminopeptidase_N-like_N"/>
</dbReference>
<keyword evidence="17" id="KW-1185">Reference proteome</keyword>
<evidence type="ECO:0000256" key="13">
    <source>
        <dbReference type="SAM" id="SignalP"/>
    </source>
</evidence>
<organism evidence="16 17">
    <name type="scientific">Knoellia aerolata DSM 18566</name>
    <dbReference type="NCBI Taxonomy" id="1385519"/>
    <lineage>
        <taxon>Bacteria</taxon>
        <taxon>Bacillati</taxon>
        <taxon>Actinomycetota</taxon>
        <taxon>Actinomycetes</taxon>
        <taxon>Micrococcales</taxon>
        <taxon>Intrasporangiaceae</taxon>
        <taxon>Knoellia</taxon>
    </lineage>
</organism>
<comment type="cofactor">
    <cofactor evidence="2">
        <name>Zn(2+)</name>
        <dbReference type="ChEBI" id="CHEBI:29105"/>
    </cofactor>
</comment>
<dbReference type="InterPro" id="IPR014782">
    <property type="entry name" value="Peptidase_M1_dom"/>
</dbReference>
<dbReference type="SUPFAM" id="SSF63737">
    <property type="entry name" value="Leukotriene A4 hydrolase N-terminal domain"/>
    <property type="match status" value="1"/>
</dbReference>
<feature type="domain" description="Peptidase M1 membrane alanine aminopeptidase" evidence="14">
    <location>
        <begin position="324"/>
        <end position="465"/>
    </location>
</feature>
<evidence type="ECO:0000256" key="1">
    <source>
        <dbReference type="ARBA" id="ARBA00000098"/>
    </source>
</evidence>
<name>A0A0A0JV36_9MICO</name>
<feature type="domain" description="Aminopeptidase N-like N-terminal" evidence="15">
    <location>
        <begin position="53"/>
        <end position="226"/>
    </location>
</feature>
<dbReference type="SUPFAM" id="SSF55486">
    <property type="entry name" value="Metalloproteases ('zincins'), catalytic domain"/>
    <property type="match status" value="1"/>
</dbReference>
<keyword evidence="8" id="KW-0378">Hydrolase</keyword>
<dbReference type="CDD" id="cd09603">
    <property type="entry name" value="M1_APN_like"/>
    <property type="match status" value="1"/>
</dbReference>
<comment type="catalytic activity">
    <reaction evidence="1">
        <text>Release of an N-terminal amino acid, Xaa-|-Yaa- from a peptide, amide or arylamide. Xaa is preferably Ala, but may be most amino acids including Pro (slow action). When a terminal hydrophobic residue is followed by a prolyl residue, the two may be released as an intact Xaa-Pro dipeptide.</text>
        <dbReference type="EC" id="3.4.11.2"/>
    </reaction>
</comment>
<evidence type="ECO:0000256" key="6">
    <source>
        <dbReference type="ARBA" id="ARBA00022670"/>
    </source>
</evidence>
<dbReference type="GO" id="GO:0016285">
    <property type="term" value="F:alanyl aminopeptidase activity"/>
    <property type="evidence" value="ECO:0007669"/>
    <property type="project" value="UniProtKB-EC"/>
</dbReference>
<dbReference type="EMBL" id="AVPL01000020">
    <property type="protein sequence ID" value="KGN41295.1"/>
    <property type="molecule type" value="Genomic_DNA"/>
</dbReference>
<evidence type="ECO:0000256" key="4">
    <source>
        <dbReference type="ARBA" id="ARBA00012564"/>
    </source>
</evidence>
<evidence type="ECO:0000259" key="14">
    <source>
        <dbReference type="Pfam" id="PF01433"/>
    </source>
</evidence>
<dbReference type="PANTHER" id="PTHR11533:SF297">
    <property type="entry name" value="AMINOPEPTIDASE N"/>
    <property type="match status" value="1"/>
</dbReference>
<dbReference type="GO" id="GO:0008237">
    <property type="term" value="F:metallopeptidase activity"/>
    <property type="evidence" value="ECO:0007669"/>
    <property type="project" value="UniProtKB-KW"/>
</dbReference>
<dbReference type="PANTHER" id="PTHR11533">
    <property type="entry name" value="PROTEASE M1 ZINC METALLOPROTEASE"/>
    <property type="match status" value="1"/>
</dbReference>
<accession>A0A0A0JV36</accession>
<reference evidence="16 17" key="1">
    <citation type="submission" date="2013-08" db="EMBL/GenBank/DDBJ databases">
        <title>The genome sequence of Knoellia aerolata.</title>
        <authorList>
            <person name="Zhu W."/>
            <person name="Wang G."/>
        </authorList>
    </citation>
    <scope>NUCLEOTIDE SEQUENCE [LARGE SCALE GENOMIC DNA]</scope>
    <source>
        <strain evidence="16 17">DSM 18566</strain>
    </source>
</reference>
<dbReference type="InterPro" id="IPR027268">
    <property type="entry name" value="Peptidase_M4/M1_CTD_sf"/>
</dbReference>
<dbReference type="Gene3D" id="1.10.390.10">
    <property type="entry name" value="Neutral Protease Domain 2"/>
    <property type="match status" value="1"/>
</dbReference>
<dbReference type="Pfam" id="PF01433">
    <property type="entry name" value="Peptidase_M1"/>
    <property type="match status" value="1"/>
</dbReference>
<evidence type="ECO:0000259" key="15">
    <source>
        <dbReference type="Pfam" id="PF17900"/>
    </source>
</evidence>
<protein>
    <recommendedName>
        <fullName evidence="5">Aminopeptidase N</fullName>
        <ecNumber evidence="4">3.4.11.2</ecNumber>
    </recommendedName>
    <alternativeName>
        <fullName evidence="11">Alanine aminopeptidase</fullName>
    </alternativeName>
    <alternativeName>
        <fullName evidence="12">Lysyl aminopeptidase</fullName>
    </alternativeName>
</protein>
<comment type="caution">
    <text evidence="16">The sequence shown here is derived from an EMBL/GenBank/DDBJ whole genome shotgun (WGS) entry which is preliminary data.</text>
</comment>
<evidence type="ECO:0000313" key="16">
    <source>
        <dbReference type="EMBL" id="KGN41295.1"/>
    </source>
</evidence>
<sequence>MAATAVTAALAVGAPLAGADDSGGKNGRFTAGTPGVGDVYYPLAGNGGYDVRHYDIAGSYDPATDVWSATSTIEAVATADLYRFNLDFDGMTITSLTVGGKPAGWTRDGAELVVVPRQKVRAGSPMTIVTSYSGVPKEFVIPLEGFELRTGFMATDDGATVAGQPDVAAGWFPVNDHPRDKAAYTFHVTVPDGLGVVANGFLVGERSANGRTTFDWDAPEPMASYLATIDIGEWDVRQWSTPSGLPVYDAVDPDLLDDPVLGPAIDSSLSRQGEVLDVLSAAFGPYPFSTVGAIVDDQDDLFFALETQTRPVYSKYFWPDGGDAVVAHELAHQWYGDDVALEQWQDIWLNEGWATYAEWLWAEHEGFFTPQDALDFYLAVIPDDDPFWAFVIGEPPADDLFGEPVYLRGGLTLQVLRNRVGDADFFEIAKQWASQRSGGTGTTAQFIALAESVSGQQLDDLFDAWLFTGSKPEVTSLAGARSGSPDARSQDAASAVESWGSAFGRRIAHGRY</sequence>
<evidence type="ECO:0000256" key="12">
    <source>
        <dbReference type="ARBA" id="ARBA00031533"/>
    </source>
</evidence>
<dbReference type="Gene3D" id="2.60.40.1730">
    <property type="entry name" value="tricorn interacting facor f3 domain"/>
    <property type="match status" value="1"/>
</dbReference>
<feature type="signal peptide" evidence="13">
    <location>
        <begin position="1"/>
        <end position="19"/>
    </location>
</feature>
<evidence type="ECO:0000313" key="17">
    <source>
        <dbReference type="Proteomes" id="UP000030013"/>
    </source>
</evidence>
<evidence type="ECO:0000256" key="5">
    <source>
        <dbReference type="ARBA" id="ARBA00015611"/>
    </source>
</evidence>
<evidence type="ECO:0000256" key="9">
    <source>
        <dbReference type="ARBA" id="ARBA00022833"/>
    </source>
</evidence>
<keyword evidence="10" id="KW-0482">Metalloprotease</keyword>
<gene>
    <name evidence="16" type="ORF">N801_08700</name>
</gene>
<evidence type="ECO:0000256" key="2">
    <source>
        <dbReference type="ARBA" id="ARBA00001947"/>
    </source>
</evidence>
<dbReference type="MEROPS" id="M01.032"/>
<dbReference type="Pfam" id="PF17900">
    <property type="entry name" value="Peptidase_M1_N"/>
    <property type="match status" value="1"/>
</dbReference>
<dbReference type="STRING" id="1385519.N801_08700"/>
<dbReference type="EC" id="3.4.11.2" evidence="4"/>
<evidence type="ECO:0000256" key="7">
    <source>
        <dbReference type="ARBA" id="ARBA00022723"/>
    </source>
</evidence>
<dbReference type="InterPro" id="IPR042097">
    <property type="entry name" value="Aminopeptidase_N-like_N_sf"/>
</dbReference>
<evidence type="ECO:0000256" key="3">
    <source>
        <dbReference type="ARBA" id="ARBA00010136"/>
    </source>
</evidence>
<dbReference type="PRINTS" id="PR00756">
    <property type="entry name" value="ALADIPTASE"/>
</dbReference>
<keyword evidence="7" id="KW-0479">Metal-binding</keyword>
<evidence type="ECO:0000256" key="10">
    <source>
        <dbReference type="ARBA" id="ARBA00023049"/>
    </source>
</evidence>
<keyword evidence="9" id="KW-0862">Zinc</keyword>
<keyword evidence="13" id="KW-0732">Signal</keyword>
<dbReference type="InterPro" id="IPR001930">
    <property type="entry name" value="Peptidase_M1"/>
</dbReference>
<evidence type="ECO:0000256" key="11">
    <source>
        <dbReference type="ARBA" id="ARBA00029811"/>
    </source>
</evidence>
<dbReference type="InterPro" id="IPR050344">
    <property type="entry name" value="Peptidase_M1_aminopeptidases"/>
</dbReference>
<dbReference type="AlphaFoldDB" id="A0A0A0JV36"/>
<comment type="similarity">
    <text evidence="3">Belongs to the peptidase M1 family.</text>
</comment>